<name>A0A8T1Z2Z5_9BRAS</name>
<reference evidence="1 2" key="1">
    <citation type="submission" date="2020-12" db="EMBL/GenBank/DDBJ databases">
        <title>Concerted genomic and epigenomic changes stabilize Arabidopsis allopolyploids.</title>
        <authorList>
            <person name="Chen Z."/>
        </authorList>
    </citation>
    <scope>NUCLEOTIDE SEQUENCE [LARGE SCALE GENOMIC DNA]</scope>
    <source>
        <strain evidence="1">Allo738</strain>
        <tissue evidence="1">Leaf</tissue>
    </source>
</reference>
<evidence type="ECO:0000313" key="2">
    <source>
        <dbReference type="Proteomes" id="UP000694240"/>
    </source>
</evidence>
<proteinExistence type="predicted"/>
<protein>
    <submittedName>
        <fullName evidence="1">Uncharacterized protein</fullName>
    </submittedName>
</protein>
<evidence type="ECO:0000313" key="1">
    <source>
        <dbReference type="EMBL" id="KAG7553034.1"/>
    </source>
</evidence>
<accession>A0A8T1Z2Z5</accession>
<dbReference type="Proteomes" id="UP000694240">
    <property type="component" value="Chromosome 11"/>
</dbReference>
<dbReference type="EMBL" id="JAEFBK010000011">
    <property type="protein sequence ID" value="KAG7553034.1"/>
    <property type="molecule type" value="Genomic_DNA"/>
</dbReference>
<gene>
    <name evidence="1" type="ORF">ISN45_Aa06g036010</name>
</gene>
<keyword evidence="2" id="KW-1185">Reference proteome</keyword>
<comment type="caution">
    <text evidence="1">The sequence shown here is derived from an EMBL/GenBank/DDBJ whole genome shotgun (WGS) entry which is preliminary data.</text>
</comment>
<organism evidence="1 2">
    <name type="scientific">Arabidopsis thaliana x Arabidopsis arenosa</name>
    <dbReference type="NCBI Taxonomy" id="1240361"/>
    <lineage>
        <taxon>Eukaryota</taxon>
        <taxon>Viridiplantae</taxon>
        <taxon>Streptophyta</taxon>
        <taxon>Embryophyta</taxon>
        <taxon>Tracheophyta</taxon>
        <taxon>Spermatophyta</taxon>
        <taxon>Magnoliopsida</taxon>
        <taxon>eudicotyledons</taxon>
        <taxon>Gunneridae</taxon>
        <taxon>Pentapetalae</taxon>
        <taxon>rosids</taxon>
        <taxon>malvids</taxon>
        <taxon>Brassicales</taxon>
        <taxon>Brassicaceae</taxon>
        <taxon>Camelineae</taxon>
        <taxon>Arabidopsis</taxon>
    </lineage>
</organism>
<sequence length="105" mass="12627">MEQLVLQMLNWQKIFNQFSKSSRKLRDLQLKEKKTYTLVVLWSQKKYLPVVADQLVTLHWKKKLRIIIVVQSLKITKRIYKEEKQNHHCCCLEVVLHQVVIINQG</sequence>
<dbReference type="AlphaFoldDB" id="A0A8T1Z2Z5"/>